<evidence type="ECO:0000256" key="5">
    <source>
        <dbReference type="ARBA" id="ARBA00023136"/>
    </source>
</evidence>
<evidence type="ECO:0000256" key="4">
    <source>
        <dbReference type="ARBA" id="ARBA00022989"/>
    </source>
</evidence>
<dbReference type="AlphaFoldDB" id="A0A506UHZ7"/>
<feature type="transmembrane region" description="Helical" evidence="6">
    <location>
        <begin position="229"/>
        <end position="251"/>
    </location>
</feature>
<comment type="similarity">
    <text evidence="2">Belongs to the autoinducer-2 exporter (AI-2E) (TC 2.A.86) family.</text>
</comment>
<dbReference type="Proteomes" id="UP000320314">
    <property type="component" value="Unassembled WGS sequence"/>
</dbReference>
<dbReference type="Pfam" id="PF01594">
    <property type="entry name" value="AI-2E_transport"/>
    <property type="match status" value="1"/>
</dbReference>
<feature type="transmembrane region" description="Helical" evidence="6">
    <location>
        <begin position="287"/>
        <end position="306"/>
    </location>
</feature>
<keyword evidence="5 6" id="KW-0472">Membrane</keyword>
<dbReference type="PANTHER" id="PTHR21716:SF62">
    <property type="entry name" value="TRANSPORT PROTEIN YDBI-RELATED"/>
    <property type="match status" value="1"/>
</dbReference>
<evidence type="ECO:0000256" key="3">
    <source>
        <dbReference type="ARBA" id="ARBA00022692"/>
    </source>
</evidence>
<sequence length="393" mass="42282">MRPSEAFIRHLSRRKTSMAENQHEHGGASARIARQTAIVVAVTMAFVIAALTLWYASTAFLTLGVGIVLAVVLDAGTRGLSHLVSWSRASRLALVIFLATAVVAGAITWGGSTLVGQFNEFASSVRQLAQQGMTTLQHSRFFGSGDTMKSLLPGIQTVLGGATTVLPAALNWFSILFAIVFIGPFLAWEPSAYKTIVLSLVVPSRRERVDEVLDGAGAAMRRWLLGQSVSMLVIFVLSIILLMAIGMPYATLLSLQAGLLTFIPTLGPFIAGCIIVLAGFSQSASMALWGLVVYLLIQFVESNLVTPIVQENTIKMPPAATLTLQLAAGFLFGLLGVAFVVPLSAAIQHLIEELYVTDCLGGPWQDKHDSRPSRLAVGTRYLMRRVKHSFSRS</sequence>
<name>A0A506UHZ7_9HYPH</name>
<organism evidence="7 8">
    <name type="scientific">Pararhizobium mangrovi</name>
    <dbReference type="NCBI Taxonomy" id="2590452"/>
    <lineage>
        <taxon>Bacteria</taxon>
        <taxon>Pseudomonadati</taxon>
        <taxon>Pseudomonadota</taxon>
        <taxon>Alphaproteobacteria</taxon>
        <taxon>Hyphomicrobiales</taxon>
        <taxon>Rhizobiaceae</taxon>
        <taxon>Rhizobium/Agrobacterium group</taxon>
        <taxon>Pararhizobium</taxon>
    </lineage>
</organism>
<dbReference type="InterPro" id="IPR002549">
    <property type="entry name" value="AI-2E-like"/>
</dbReference>
<keyword evidence="4 6" id="KW-1133">Transmembrane helix</keyword>
<evidence type="ECO:0000256" key="2">
    <source>
        <dbReference type="ARBA" id="ARBA00009773"/>
    </source>
</evidence>
<keyword evidence="3 6" id="KW-0812">Transmembrane</keyword>
<dbReference type="OrthoDB" id="5761230at2"/>
<keyword evidence="8" id="KW-1185">Reference proteome</keyword>
<evidence type="ECO:0000313" key="7">
    <source>
        <dbReference type="EMBL" id="TPW32929.1"/>
    </source>
</evidence>
<protein>
    <submittedName>
        <fullName evidence="7">AI-2E family transporter</fullName>
    </submittedName>
</protein>
<dbReference type="PANTHER" id="PTHR21716">
    <property type="entry name" value="TRANSMEMBRANE PROTEIN"/>
    <property type="match status" value="1"/>
</dbReference>
<feature type="transmembrane region" description="Helical" evidence="6">
    <location>
        <begin position="169"/>
        <end position="188"/>
    </location>
</feature>
<dbReference type="GO" id="GO:0055085">
    <property type="term" value="P:transmembrane transport"/>
    <property type="evidence" value="ECO:0007669"/>
    <property type="project" value="TreeGrafter"/>
</dbReference>
<feature type="transmembrane region" description="Helical" evidence="6">
    <location>
        <begin position="326"/>
        <end position="347"/>
    </location>
</feature>
<proteinExistence type="inferred from homology"/>
<feature type="transmembrane region" description="Helical" evidence="6">
    <location>
        <begin position="37"/>
        <end position="55"/>
    </location>
</feature>
<comment type="caution">
    <text evidence="7">The sequence shown here is derived from an EMBL/GenBank/DDBJ whole genome shotgun (WGS) entry which is preliminary data.</text>
</comment>
<feature type="transmembrane region" description="Helical" evidence="6">
    <location>
        <begin position="92"/>
        <end position="111"/>
    </location>
</feature>
<comment type="subcellular location">
    <subcellularLocation>
        <location evidence="1">Membrane</location>
        <topology evidence="1">Multi-pass membrane protein</topology>
    </subcellularLocation>
</comment>
<dbReference type="EMBL" id="VHLH01000001">
    <property type="protein sequence ID" value="TPW32929.1"/>
    <property type="molecule type" value="Genomic_DNA"/>
</dbReference>
<evidence type="ECO:0000313" key="8">
    <source>
        <dbReference type="Proteomes" id="UP000320314"/>
    </source>
</evidence>
<gene>
    <name evidence="7" type="ORF">FJU11_01550</name>
</gene>
<evidence type="ECO:0000256" key="1">
    <source>
        <dbReference type="ARBA" id="ARBA00004141"/>
    </source>
</evidence>
<reference evidence="7 8" key="1">
    <citation type="submission" date="2019-06" db="EMBL/GenBank/DDBJ databases">
        <authorList>
            <person name="Li M."/>
        </authorList>
    </citation>
    <scope>NUCLEOTIDE SEQUENCE [LARGE SCALE GENOMIC DNA]</scope>
    <source>
        <strain evidence="7 8">BGMRC6574</strain>
    </source>
</reference>
<evidence type="ECO:0000256" key="6">
    <source>
        <dbReference type="SAM" id="Phobius"/>
    </source>
</evidence>
<feature type="transmembrane region" description="Helical" evidence="6">
    <location>
        <begin position="257"/>
        <end position="280"/>
    </location>
</feature>
<feature type="transmembrane region" description="Helical" evidence="6">
    <location>
        <begin position="61"/>
        <end position="80"/>
    </location>
</feature>
<dbReference type="GO" id="GO:0016020">
    <property type="term" value="C:membrane"/>
    <property type="evidence" value="ECO:0007669"/>
    <property type="project" value="UniProtKB-SubCell"/>
</dbReference>
<accession>A0A506UHZ7</accession>